<keyword evidence="1" id="KW-0732">Signal</keyword>
<reference evidence="2 3" key="1">
    <citation type="submission" date="2018-10" db="EMBL/GenBank/DDBJ databases">
        <title>Genomic Encyclopedia of Archaeal and Bacterial Type Strains, Phase II (KMG-II): from individual species to whole genera.</title>
        <authorList>
            <person name="Goeker M."/>
        </authorList>
    </citation>
    <scope>NUCLEOTIDE SEQUENCE [LARGE SCALE GENOMIC DNA]</scope>
    <source>
        <strain evidence="2 3">DSM 18602</strain>
    </source>
</reference>
<dbReference type="Proteomes" id="UP000268007">
    <property type="component" value="Unassembled WGS sequence"/>
</dbReference>
<name>A0A495IU30_9SPHI</name>
<feature type="chain" id="PRO_5019841298" evidence="1">
    <location>
        <begin position="19"/>
        <end position="252"/>
    </location>
</feature>
<gene>
    <name evidence="2" type="ORF">BDD43_0132</name>
</gene>
<feature type="signal peptide" evidence="1">
    <location>
        <begin position="1"/>
        <end position="18"/>
    </location>
</feature>
<dbReference type="OrthoDB" id="5511471at2"/>
<evidence type="ECO:0000313" key="3">
    <source>
        <dbReference type="Proteomes" id="UP000268007"/>
    </source>
</evidence>
<sequence length="252" mass="28677">MKIHLLLAFYLFVSMQTADNVSTRFAIPAGYQRVNTQANSFAAYLQTLPLKAAGSHTKTYYGTIAATDAYTAAVVNLSLGKQDLQQCADAVMRLRGEYLYHQKKYDAISFKFTSGFKCDYLHYANGYRYRNDKWILRAKPDYGYANFLRYMDLVFAYAGTLSLEKELKKVNSVDELKVGDIFIHGGSPGHCFIVVDMAQNAAHKKIFLLAQSYMPAQDIQLLQNGSPWFSLDKPAGIPYQELIDMKYLRRFE</sequence>
<dbReference type="EMBL" id="RBKU01000001">
    <property type="protein sequence ID" value="RKR80043.1"/>
    <property type="molecule type" value="Genomic_DNA"/>
</dbReference>
<protein>
    <submittedName>
        <fullName evidence="2">Uncharacterized protein DUF4846</fullName>
    </submittedName>
</protein>
<dbReference type="Pfam" id="PF16138">
    <property type="entry name" value="DUF4846"/>
    <property type="match status" value="1"/>
</dbReference>
<dbReference type="AlphaFoldDB" id="A0A495IU30"/>
<accession>A0A495IU30</accession>
<proteinExistence type="predicted"/>
<keyword evidence="3" id="KW-1185">Reference proteome</keyword>
<organism evidence="2 3">
    <name type="scientific">Mucilaginibacter gracilis</name>
    <dbReference type="NCBI Taxonomy" id="423350"/>
    <lineage>
        <taxon>Bacteria</taxon>
        <taxon>Pseudomonadati</taxon>
        <taxon>Bacteroidota</taxon>
        <taxon>Sphingobacteriia</taxon>
        <taxon>Sphingobacteriales</taxon>
        <taxon>Sphingobacteriaceae</taxon>
        <taxon>Mucilaginibacter</taxon>
    </lineage>
</organism>
<dbReference type="InterPro" id="IPR032315">
    <property type="entry name" value="DUF4846"/>
</dbReference>
<evidence type="ECO:0000313" key="2">
    <source>
        <dbReference type="EMBL" id="RKR80043.1"/>
    </source>
</evidence>
<evidence type="ECO:0000256" key="1">
    <source>
        <dbReference type="SAM" id="SignalP"/>
    </source>
</evidence>
<comment type="caution">
    <text evidence="2">The sequence shown here is derived from an EMBL/GenBank/DDBJ whole genome shotgun (WGS) entry which is preliminary data.</text>
</comment>
<dbReference type="RefSeq" id="WP_121195682.1">
    <property type="nucleotide sequence ID" value="NZ_RBKU01000001.1"/>
</dbReference>